<dbReference type="GO" id="GO:0000398">
    <property type="term" value="P:mRNA splicing, via spliceosome"/>
    <property type="evidence" value="ECO:0007669"/>
    <property type="project" value="TreeGrafter"/>
</dbReference>
<keyword evidence="5" id="KW-0175">Coiled coil</keyword>
<feature type="domain" description="CBF1-interacting co-repressor CIR N-terminal" evidence="8">
    <location>
        <begin position="40"/>
        <end position="76"/>
    </location>
</feature>
<name>A0A2R5GAY0_9STRA</name>
<dbReference type="SMART" id="SM01083">
    <property type="entry name" value="Cir_N"/>
    <property type="match status" value="1"/>
</dbReference>
<dbReference type="Pfam" id="PF12542">
    <property type="entry name" value="CWC25"/>
    <property type="match status" value="1"/>
</dbReference>
<dbReference type="PANTHER" id="PTHR16196:SF0">
    <property type="entry name" value="PRE-MRNA-SPLICING FACTOR CWC25 HOMOLOG"/>
    <property type="match status" value="1"/>
</dbReference>
<organism evidence="9 10">
    <name type="scientific">Hondaea fermentalgiana</name>
    <dbReference type="NCBI Taxonomy" id="2315210"/>
    <lineage>
        <taxon>Eukaryota</taxon>
        <taxon>Sar</taxon>
        <taxon>Stramenopiles</taxon>
        <taxon>Bigyra</taxon>
        <taxon>Labyrinthulomycetes</taxon>
        <taxon>Thraustochytrida</taxon>
        <taxon>Thraustochytriidae</taxon>
        <taxon>Hondaea</taxon>
    </lineage>
</organism>
<dbReference type="InterPro" id="IPR022209">
    <property type="entry name" value="CWC25"/>
</dbReference>
<dbReference type="PANTHER" id="PTHR16196">
    <property type="entry name" value="CELL CYCLE CONTROL PROTEIN CWF25"/>
    <property type="match status" value="1"/>
</dbReference>
<sequence>MVSFFAFKGLSTFLSTYSQIVLHIPGTMSKAPRAFLATKSWHTGNKNNLERVKEREQKDAAERKKLLELQKELAEEREHERFEELQEKSGLKVRDVKAKQKLSWMYRGPQQTDEERAKEAEAVLLGEKEASLDKKGGDASDDKAAEKTINDRDVIGSLWLQGKASAENEAFHLRHEDPLAGYVMSRNPTWQIEKLAPWFFSTPPSQGASRVFKISPRF</sequence>
<dbReference type="Proteomes" id="UP000241890">
    <property type="component" value="Unassembled WGS sequence"/>
</dbReference>
<dbReference type="AlphaFoldDB" id="A0A2R5GAY0"/>
<comment type="subcellular location">
    <subcellularLocation>
        <location evidence="1">Nucleus</location>
    </subcellularLocation>
</comment>
<evidence type="ECO:0000256" key="6">
    <source>
        <dbReference type="ARBA" id="ARBA00023187"/>
    </source>
</evidence>
<dbReference type="GO" id="GO:0005684">
    <property type="term" value="C:U2-type spliceosomal complex"/>
    <property type="evidence" value="ECO:0007669"/>
    <property type="project" value="TreeGrafter"/>
</dbReference>
<dbReference type="Pfam" id="PF10197">
    <property type="entry name" value="Cir_N"/>
    <property type="match status" value="1"/>
</dbReference>
<accession>A0A2R5GAY0</accession>
<gene>
    <name evidence="9" type="ORF">FCC1311_014682</name>
</gene>
<comment type="similarity">
    <text evidence="2">Belongs to the CWC25 family.</text>
</comment>
<dbReference type="InParanoid" id="A0A2R5GAY0"/>
<keyword evidence="7" id="KW-0539">Nucleus</keyword>
<reference evidence="9 10" key="1">
    <citation type="submission" date="2017-12" db="EMBL/GenBank/DDBJ databases">
        <title>Sequencing, de novo assembly and annotation of complete genome of a new Thraustochytrid species, strain FCC1311.</title>
        <authorList>
            <person name="Sedici K."/>
            <person name="Godart F."/>
            <person name="Aiese Cigliano R."/>
            <person name="Sanseverino W."/>
            <person name="Barakat M."/>
            <person name="Ortet P."/>
            <person name="Marechal E."/>
            <person name="Cagnac O."/>
            <person name="Amato A."/>
        </authorList>
    </citation>
    <scope>NUCLEOTIDE SEQUENCE [LARGE SCALE GENOMIC DNA]</scope>
</reference>
<keyword evidence="6" id="KW-0508">mRNA splicing</keyword>
<keyword evidence="10" id="KW-1185">Reference proteome</keyword>
<evidence type="ECO:0000313" key="10">
    <source>
        <dbReference type="Proteomes" id="UP000241890"/>
    </source>
</evidence>
<evidence type="ECO:0000256" key="4">
    <source>
        <dbReference type="ARBA" id="ARBA00022728"/>
    </source>
</evidence>
<evidence type="ECO:0000256" key="5">
    <source>
        <dbReference type="ARBA" id="ARBA00023054"/>
    </source>
</evidence>
<evidence type="ECO:0000256" key="1">
    <source>
        <dbReference type="ARBA" id="ARBA00004123"/>
    </source>
</evidence>
<evidence type="ECO:0000313" key="9">
    <source>
        <dbReference type="EMBL" id="GBG25251.1"/>
    </source>
</evidence>
<dbReference type="EMBL" id="BEYU01000012">
    <property type="protein sequence ID" value="GBG25251.1"/>
    <property type="molecule type" value="Genomic_DNA"/>
</dbReference>
<keyword evidence="4" id="KW-0747">Spliceosome</keyword>
<dbReference type="InterPro" id="IPR019339">
    <property type="entry name" value="CIR_N_dom"/>
</dbReference>
<evidence type="ECO:0000256" key="3">
    <source>
        <dbReference type="ARBA" id="ARBA00022664"/>
    </source>
</evidence>
<proteinExistence type="inferred from homology"/>
<evidence type="ECO:0000256" key="7">
    <source>
        <dbReference type="ARBA" id="ARBA00023242"/>
    </source>
</evidence>
<comment type="caution">
    <text evidence="9">The sequence shown here is derived from an EMBL/GenBank/DDBJ whole genome shotgun (WGS) entry which is preliminary data.</text>
</comment>
<evidence type="ECO:0000256" key="2">
    <source>
        <dbReference type="ARBA" id="ARBA00006695"/>
    </source>
</evidence>
<evidence type="ECO:0000259" key="8">
    <source>
        <dbReference type="SMART" id="SM01083"/>
    </source>
</evidence>
<keyword evidence="3" id="KW-0507">mRNA processing</keyword>
<protein>
    <recommendedName>
        <fullName evidence="8">CBF1-interacting co-repressor CIR N-terminal domain-containing protein</fullName>
    </recommendedName>
</protein>
<dbReference type="InterPro" id="IPR051376">
    <property type="entry name" value="CWC25_splicing_factor"/>
</dbReference>